<sequence length="46" mass="5168">GIEELALAVRAALDELLIANRVVINNRDSATRLYRIGLEADFIDQR</sequence>
<feature type="non-terminal residue" evidence="1">
    <location>
        <position position="1"/>
    </location>
</feature>
<dbReference type="AlphaFoldDB" id="A0A7X5MWG2"/>
<dbReference type="EMBL" id="JAAGYU010000052">
    <property type="protein sequence ID" value="NEL77067.1"/>
    <property type="molecule type" value="Genomic_DNA"/>
</dbReference>
<organism evidence="1 2">
    <name type="scientific">Xanthomonas perforans</name>
    <dbReference type="NCBI Taxonomy" id="442694"/>
    <lineage>
        <taxon>Bacteria</taxon>
        <taxon>Pseudomonadati</taxon>
        <taxon>Pseudomonadota</taxon>
        <taxon>Gammaproteobacteria</taxon>
        <taxon>Lysobacterales</taxon>
        <taxon>Lysobacteraceae</taxon>
        <taxon>Xanthomonas</taxon>
    </lineage>
</organism>
<reference evidence="1 2" key="1">
    <citation type="submission" date="2019-11" db="EMBL/GenBank/DDBJ databases">
        <title>Genome-resolved metagenomics to study the prevalence of co-infection and intraspecific heterogeneity among plant pathogen metapopulations.</title>
        <authorList>
            <person name="Newberry E."/>
            <person name="Bhandari R."/>
            <person name="Kemble J."/>
            <person name="Sikora E."/>
            <person name="Potnis N."/>
        </authorList>
    </citation>
    <scope>NUCLEOTIDE SEQUENCE [LARGE SCALE GENOMIC DNA]</scope>
    <source>
        <strain evidence="1">Xp_Tom_Tuscaloosa_18b</strain>
    </source>
</reference>
<name>A0A7X5MWG2_XANPE</name>
<evidence type="ECO:0000313" key="1">
    <source>
        <dbReference type="EMBL" id="NEL77067.1"/>
    </source>
</evidence>
<accession>A0A7X5MWG2</accession>
<evidence type="ECO:0000313" key="2">
    <source>
        <dbReference type="Proteomes" id="UP000471082"/>
    </source>
</evidence>
<protein>
    <submittedName>
        <fullName evidence="1">DUF3168 domain-containing protein</fullName>
    </submittedName>
</protein>
<proteinExistence type="predicted"/>
<dbReference type="Proteomes" id="UP000471082">
    <property type="component" value="Unassembled WGS sequence"/>
</dbReference>
<gene>
    <name evidence="1" type="ORF">G3W61_12535</name>
</gene>
<comment type="caution">
    <text evidence="1">The sequence shown here is derived from an EMBL/GenBank/DDBJ whole genome shotgun (WGS) entry which is preliminary data.</text>
</comment>